<accession>A0A5B2UXP7</accession>
<feature type="transmembrane region" description="Helical" evidence="1">
    <location>
        <begin position="28"/>
        <end position="52"/>
    </location>
</feature>
<evidence type="ECO:0000256" key="1">
    <source>
        <dbReference type="SAM" id="Phobius"/>
    </source>
</evidence>
<gene>
    <name evidence="2" type="ORF">F1720_05710</name>
</gene>
<sequence length="163" mass="17717">MKAIIACLITPLLMLFFRVEIDPAAVSSILGLLVGIAGAIFTIMSIWVAFLYPSVLKTLKGENLVNVDFSAGGEYTARLTEIISVIVQSASTMIVAVVLLVLVSIGKNFGFNAEAWIKGTCQFGLLFVSGLQICALISTIRINLSFMDVLEKQRSKRAKDWDV</sequence>
<dbReference type="EMBL" id="VUOL01000003">
    <property type="protein sequence ID" value="KAA2231571.1"/>
    <property type="molecule type" value="Genomic_DNA"/>
</dbReference>
<name>A0A5B2UXP7_9PSED</name>
<reference evidence="2 3" key="1">
    <citation type="submission" date="2019-09" db="EMBL/GenBank/DDBJ databases">
        <title>Draft genome sequence of Pseudomonas brenneri CCUG 51514(T).</title>
        <authorList>
            <person name="Tunovic T."/>
            <person name="Pineiro-Iglesias B."/>
            <person name="Unosson C."/>
            <person name="Inganas E."/>
            <person name="Ohlen M."/>
            <person name="Cardew S."/>
            <person name="Jensie-Markopoulos S."/>
            <person name="Salva-Serra F."/>
            <person name="Jaen-Luchoro D."/>
            <person name="Svensson-Stadler L."/>
            <person name="Chun J."/>
            <person name="Moore E."/>
        </authorList>
    </citation>
    <scope>NUCLEOTIDE SEQUENCE [LARGE SCALE GENOMIC DNA]</scope>
    <source>
        <strain evidence="2 3">CCUG 51514</strain>
    </source>
</reference>
<proteinExistence type="predicted"/>
<feature type="transmembrane region" description="Helical" evidence="1">
    <location>
        <begin position="123"/>
        <end position="144"/>
    </location>
</feature>
<evidence type="ECO:0000313" key="2">
    <source>
        <dbReference type="EMBL" id="KAA2231571.1"/>
    </source>
</evidence>
<comment type="caution">
    <text evidence="2">The sequence shown here is derived from an EMBL/GenBank/DDBJ whole genome shotgun (WGS) entry which is preliminary data.</text>
</comment>
<keyword evidence="1" id="KW-1133">Transmembrane helix</keyword>
<dbReference type="Proteomes" id="UP000325296">
    <property type="component" value="Unassembled WGS sequence"/>
</dbReference>
<keyword evidence="1" id="KW-0812">Transmembrane</keyword>
<organism evidence="2 3">
    <name type="scientific">Pseudomonas brenneri</name>
    <dbReference type="NCBI Taxonomy" id="129817"/>
    <lineage>
        <taxon>Bacteria</taxon>
        <taxon>Pseudomonadati</taxon>
        <taxon>Pseudomonadota</taxon>
        <taxon>Gammaproteobacteria</taxon>
        <taxon>Pseudomonadales</taxon>
        <taxon>Pseudomonadaceae</taxon>
        <taxon>Pseudomonas</taxon>
    </lineage>
</organism>
<dbReference type="OrthoDB" id="6638186at2"/>
<keyword evidence="1" id="KW-0472">Membrane</keyword>
<dbReference type="RefSeq" id="WP_090290908.1">
    <property type="nucleotide sequence ID" value="NZ_BMNU01000004.1"/>
</dbReference>
<dbReference type="AlphaFoldDB" id="A0A5B2UXP7"/>
<evidence type="ECO:0000313" key="3">
    <source>
        <dbReference type="Proteomes" id="UP000325296"/>
    </source>
</evidence>
<feature type="transmembrane region" description="Helical" evidence="1">
    <location>
        <begin position="82"/>
        <end position="103"/>
    </location>
</feature>
<protein>
    <submittedName>
        <fullName evidence="2">Uncharacterized protein</fullName>
    </submittedName>
</protein>